<dbReference type="InterPro" id="IPR019821">
    <property type="entry name" value="Kinesin_motor_CS"/>
</dbReference>
<dbReference type="EMBL" id="HBHK01026304">
    <property type="protein sequence ID" value="CAD9705994.1"/>
    <property type="molecule type" value="Transcribed_RNA"/>
</dbReference>
<feature type="region of interest" description="Disordered" evidence="11">
    <location>
        <begin position="983"/>
        <end position="1025"/>
    </location>
</feature>
<protein>
    <recommendedName>
        <fullName evidence="12">Kinesin motor domain-containing protein</fullName>
    </recommendedName>
</protein>
<dbReference type="GO" id="GO:0005874">
    <property type="term" value="C:microtubule"/>
    <property type="evidence" value="ECO:0007669"/>
    <property type="project" value="UniProtKB-KW"/>
</dbReference>
<feature type="coiled-coil region" evidence="10">
    <location>
        <begin position="744"/>
        <end position="771"/>
    </location>
</feature>
<dbReference type="GO" id="GO:0007052">
    <property type="term" value="P:mitotic spindle organization"/>
    <property type="evidence" value="ECO:0007669"/>
    <property type="project" value="TreeGrafter"/>
</dbReference>
<dbReference type="CDD" id="cd00106">
    <property type="entry name" value="KISc"/>
    <property type="match status" value="1"/>
</dbReference>
<feature type="binding site" evidence="9">
    <location>
        <begin position="207"/>
        <end position="214"/>
    </location>
    <ligand>
        <name>ATP</name>
        <dbReference type="ChEBI" id="CHEBI:30616"/>
    </ligand>
</feature>
<sequence>MQAKMQQGERPPMTPTGNRRYSSKPSEPGSQSARKLNRSHSRGSISSIASTSTVNRYRTPQKYKTWNPSRNGALTSAKKSWKESQSGLARASVSSNASTCSGSSSNLCVKVMVRIRPFLEGRTSSDSTCVQVLQKNNNESEDDDDDESTEGKPTQTSIQVGGEEGAIFTFDRIFETTDHQETVFIDAGKPIAESALSGFNASIFAYGQTGSGKTYTMQGSDDGPNRGLIPRVLEYCFVGFEALKKEGVAVVVHCSYMEIYNEQVFDLLDSTTREQANAPGYALASKNIRENAKRGVFVEGSVKECVETLHETLEHIKNGSTRRHVASTNMNRESSRSHSIFTLTIEIKTPADDSKGAPEVIKTSRVNLVDLAGSERQRATGTTGDRLNEAKHINKSLSALGHVISALVERSKGNFLHIPHRNSSLTYLLRDSLGGNTKTSIIATVSPEAMCFQDTLSTLKFGQRAKHIKNVVKANTTMTSNVDALQREVRRLREQLRQVSDMPLPQTPVQTKTVMPPPKPVVEPENIAERLEKNPDYKRITNKVNETLGTKGKGNNDGQNVLRERLIHLERVLVELLGELASSRECLGNMSGENRSRKELEEVLKDSIATKDLILHLQEQKLEALDQNKEFKSHEEVLKKSLETVEELELRAEIAQLKAENASLATLYKENPGNETAKRRIGALQIQMEALLEDKAELERMVKGLGEEVSILKEEVKIAESSSTGDSDSVNEAAVSSKSKDEMILALEQELKVALEKNEQMEQELFAATEQAAGQGDQLPKTPSASTAVHRDKSRRRFSDYAQSTTDKDSLSPTTSTARAVMLVAAAAQKSARNAVNQEVSSSLVGASTGDGANDTVSSVADNLVCKRLLAQLADTRKSLKEEKRQNKRYSVQLERRRSLTRKQKKDMRKSLSAKINDIDTEHLKTVKLELQLQDLREKYERVFCTNKELHDAVTSANAYAEYQKKLQEQQSNQIKELKKKLERKEVSKENDGGMGNRYSTTSSSQRDSTQTVRMSTFGGKTPTRDSLESCGTCVETRASVSTTRNSLSSIKSSSCSLSARNRKLTDVSVAEFFPLTSSEATQLAKQDAQLELEDAQPVLDISTSRIQRPRMSSSGKLQKSKSFSVRTSTSSSSSSKSGKRSDSSRTSTTPRLRTPSFRFSNLLPKFSSHK</sequence>
<dbReference type="GO" id="GO:0008017">
    <property type="term" value="F:microtubule binding"/>
    <property type="evidence" value="ECO:0007669"/>
    <property type="project" value="InterPro"/>
</dbReference>
<dbReference type="PROSITE" id="PS00411">
    <property type="entry name" value="KINESIN_MOTOR_1"/>
    <property type="match status" value="1"/>
</dbReference>
<dbReference type="SMART" id="SM00129">
    <property type="entry name" value="KISc"/>
    <property type="match status" value="1"/>
</dbReference>
<feature type="compositionally biased region" description="Polar residues" evidence="11">
    <location>
        <begin position="15"/>
        <end position="34"/>
    </location>
</feature>
<comment type="similarity">
    <text evidence="8">Belongs to the TRAFAC class myosin-kinesin ATPase superfamily. Kinesin family. KIN-5/BimC subfamily.</text>
</comment>
<dbReference type="Pfam" id="PF00225">
    <property type="entry name" value="Kinesin"/>
    <property type="match status" value="1"/>
</dbReference>
<feature type="compositionally biased region" description="Polar residues" evidence="11">
    <location>
        <begin position="720"/>
        <end position="737"/>
    </location>
</feature>
<feature type="compositionally biased region" description="Basic and acidic residues" evidence="11">
    <location>
        <begin position="983"/>
        <end position="992"/>
    </location>
</feature>
<dbReference type="Gene3D" id="3.40.850.10">
    <property type="entry name" value="Kinesin motor domain"/>
    <property type="match status" value="1"/>
</dbReference>
<reference evidence="13" key="1">
    <citation type="submission" date="2021-01" db="EMBL/GenBank/DDBJ databases">
        <authorList>
            <person name="Corre E."/>
            <person name="Pelletier E."/>
            <person name="Niang G."/>
            <person name="Scheremetjew M."/>
            <person name="Finn R."/>
            <person name="Kale V."/>
            <person name="Holt S."/>
            <person name="Cochrane G."/>
            <person name="Meng A."/>
            <person name="Brown T."/>
            <person name="Cohen L."/>
        </authorList>
    </citation>
    <scope>NUCLEOTIDE SEQUENCE</scope>
    <source>
        <strain evidence="13">NY070348D</strain>
    </source>
</reference>
<comment type="subcellular location">
    <subcellularLocation>
        <location evidence="1">Cytoplasm</location>
        <location evidence="1">Cytoskeleton</location>
    </subcellularLocation>
</comment>
<evidence type="ECO:0000256" key="8">
    <source>
        <dbReference type="ARBA" id="ARBA00034704"/>
    </source>
</evidence>
<feature type="compositionally biased region" description="Acidic residues" evidence="11">
    <location>
        <begin position="139"/>
        <end position="148"/>
    </location>
</feature>
<keyword evidence="10" id="KW-0175">Coiled coil</keyword>
<keyword evidence="6 9" id="KW-0505">Motor protein</keyword>
<gene>
    <name evidence="13" type="ORF">QSP1433_LOCUS16532</name>
</gene>
<feature type="compositionally biased region" description="Low complexity" evidence="11">
    <location>
        <begin position="1145"/>
        <end position="1159"/>
    </location>
</feature>
<dbReference type="GO" id="GO:0051231">
    <property type="term" value="P:spindle elongation"/>
    <property type="evidence" value="ECO:0007669"/>
    <property type="project" value="TreeGrafter"/>
</dbReference>
<feature type="region of interest" description="Disordered" evidence="11">
    <location>
        <begin position="1102"/>
        <end position="1171"/>
    </location>
</feature>
<keyword evidence="7" id="KW-0206">Cytoskeleton</keyword>
<organism evidence="13">
    <name type="scientific">Mucochytrium quahogii</name>
    <dbReference type="NCBI Taxonomy" id="96639"/>
    <lineage>
        <taxon>Eukaryota</taxon>
        <taxon>Sar</taxon>
        <taxon>Stramenopiles</taxon>
        <taxon>Bigyra</taxon>
        <taxon>Labyrinthulomycetes</taxon>
        <taxon>Thraustochytrida</taxon>
        <taxon>Thraustochytriidae</taxon>
        <taxon>Mucochytrium</taxon>
    </lineage>
</organism>
<dbReference type="GO" id="GO:0005524">
    <property type="term" value="F:ATP binding"/>
    <property type="evidence" value="ECO:0007669"/>
    <property type="project" value="UniProtKB-UniRule"/>
</dbReference>
<dbReference type="PRINTS" id="PR00380">
    <property type="entry name" value="KINESINHEAVY"/>
</dbReference>
<dbReference type="PANTHER" id="PTHR47969:SF29">
    <property type="entry name" value="KINESIN-LIKE PROTEIN"/>
    <property type="match status" value="1"/>
</dbReference>
<dbReference type="SUPFAM" id="SSF52540">
    <property type="entry name" value="P-loop containing nucleoside triphosphate hydrolases"/>
    <property type="match status" value="1"/>
</dbReference>
<dbReference type="AlphaFoldDB" id="A0A7S2WTX8"/>
<evidence type="ECO:0000256" key="6">
    <source>
        <dbReference type="ARBA" id="ARBA00023175"/>
    </source>
</evidence>
<feature type="region of interest" description="Disordered" evidence="11">
    <location>
        <begin position="718"/>
        <end position="739"/>
    </location>
</feature>
<dbReference type="InterPro" id="IPR027417">
    <property type="entry name" value="P-loop_NTPase"/>
</dbReference>
<dbReference type="FunFam" id="3.40.850.10:FF:000019">
    <property type="entry name" value="Kinesin-like protein KIN-5D"/>
    <property type="match status" value="1"/>
</dbReference>
<dbReference type="InterPro" id="IPR036961">
    <property type="entry name" value="Kinesin_motor_dom_sf"/>
</dbReference>
<keyword evidence="4 9" id="KW-0547">Nucleotide-binding</keyword>
<evidence type="ECO:0000256" key="7">
    <source>
        <dbReference type="ARBA" id="ARBA00023212"/>
    </source>
</evidence>
<dbReference type="GO" id="GO:0005875">
    <property type="term" value="C:microtubule associated complex"/>
    <property type="evidence" value="ECO:0007669"/>
    <property type="project" value="TreeGrafter"/>
</dbReference>
<dbReference type="PROSITE" id="PS50067">
    <property type="entry name" value="KINESIN_MOTOR_2"/>
    <property type="match status" value="1"/>
</dbReference>
<feature type="region of interest" description="Disordered" evidence="11">
    <location>
        <begin position="771"/>
        <end position="814"/>
    </location>
</feature>
<dbReference type="InterPro" id="IPR027640">
    <property type="entry name" value="Kinesin-like_fam"/>
</dbReference>
<evidence type="ECO:0000256" key="3">
    <source>
        <dbReference type="ARBA" id="ARBA00022701"/>
    </source>
</evidence>
<feature type="compositionally biased region" description="Basic residues" evidence="11">
    <location>
        <begin position="899"/>
        <end position="908"/>
    </location>
</feature>
<evidence type="ECO:0000256" key="2">
    <source>
        <dbReference type="ARBA" id="ARBA00022490"/>
    </source>
</evidence>
<keyword evidence="3" id="KW-0493">Microtubule</keyword>
<feature type="region of interest" description="Disordered" evidence="11">
    <location>
        <begin position="880"/>
        <end position="911"/>
    </location>
</feature>
<feature type="domain" description="Kinesin motor" evidence="12">
    <location>
        <begin position="108"/>
        <end position="468"/>
    </location>
</feature>
<name>A0A7S2WTX8_9STRA</name>
<feature type="compositionally biased region" description="Low complexity" evidence="11">
    <location>
        <begin position="1121"/>
        <end position="1137"/>
    </location>
</feature>
<accession>A0A7S2WTX8</accession>
<feature type="compositionally biased region" description="Polar residues" evidence="11">
    <location>
        <begin position="54"/>
        <end position="79"/>
    </location>
</feature>
<evidence type="ECO:0000313" key="13">
    <source>
        <dbReference type="EMBL" id="CAD9705994.1"/>
    </source>
</evidence>
<dbReference type="GO" id="GO:0003777">
    <property type="term" value="F:microtubule motor activity"/>
    <property type="evidence" value="ECO:0007669"/>
    <property type="project" value="InterPro"/>
</dbReference>
<evidence type="ECO:0000256" key="9">
    <source>
        <dbReference type="PROSITE-ProRule" id="PRU00283"/>
    </source>
</evidence>
<feature type="region of interest" description="Disordered" evidence="11">
    <location>
        <begin position="135"/>
        <end position="158"/>
    </location>
</feature>
<evidence type="ECO:0000256" key="5">
    <source>
        <dbReference type="ARBA" id="ARBA00022840"/>
    </source>
</evidence>
<evidence type="ECO:0000256" key="10">
    <source>
        <dbReference type="SAM" id="Coils"/>
    </source>
</evidence>
<feature type="region of interest" description="Disordered" evidence="11">
    <location>
        <begin position="1"/>
        <end position="79"/>
    </location>
</feature>
<feature type="compositionally biased region" description="Polar residues" evidence="11">
    <location>
        <begin position="801"/>
        <end position="814"/>
    </location>
</feature>
<dbReference type="PANTHER" id="PTHR47969">
    <property type="entry name" value="CHROMOSOME-ASSOCIATED KINESIN KIF4A-RELATED"/>
    <property type="match status" value="1"/>
</dbReference>
<feature type="compositionally biased region" description="Low complexity" evidence="11">
    <location>
        <begin position="42"/>
        <end position="53"/>
    </location>
</feature>
<feature type="coiled-coil region" evidence="10">
    <location>
        <begin position="631"/>
        <end position="715"/>
    </location>
</feature>
<evidence type="ECO:0000256" key="11">
    <source>
        <dbReference type="SAM" id="MobiDB-lite"/>
    </source>
</evidence>
<evidence type="ECO:0000256" key="1">
    <source>
        <dbReference type="ARBA" id="ARBA00004245"/>
    </source>
</evidence>
<keyword evidence="2" id="KW-0963">Cytoplasm</keyword>
<evidence type="ECO:0000256" key="4">
    <source>
        <dbReference type="ARBA" id="ARBA00022741"/>
    </source>
</evidence>
<feature type="coiled-coil region" evidence="10">
    <location>
        <begin position="475"/>
        <end position="502"/>
    </location>
</feature>
<dbReference type="InterPro" id="IPR001752">
    <property type="entry name" value="Kinesin_motor_dom"/>
</dbReference>
<dbReference type="GO" id="GO:0007018">
    <property type="term" value="P:microtubule-based movement"/>
    <property type="evidence" value="ECO:0007669"/>
    <property type="project" value="InterPro"/>
</dbReference>
<feature type="compositionally biased region" description="Polar residues" evidence="11">
    <location>
        <begin position="1102"/>
        <end position="1118"/>
    </location>
</feature>
<proteinExistence type="inferred from homology"/>
<keyword evidence="5 9" id="KW-0067">ATP-binding</keyword>
<evidence type="ECO:0000259" key="12">
    <source>
        <dbReference type="PROSITE" id="PS50067"/>
    </source>
</evidence>
<feature type="compositionally biased region" description="Low complexity" evidence="11">
    <location>
        <begin position="1000"/>
        <end position="1012"/>
    </location>
</feature>